<feature type="signal peptide" evidence="2">
    <location>
        <begin position="1"/>
        <end position="25"/>
    </location>
</feature>
<organism evidence="4 5">
    <name type="scientific">Catenovulum sediminis</name>
    <dbReference type="NCBI Taxonomy" id="1740262"/>
    <lineage>
        <taxon>Bacteria</taxon>
        <taxon>Pseudomonadati</taxon>
        <taxon>Pseudomonadota</taxon>
        <taxon>Gammaproteobacteria</taxon>
        <taxon>Alteromonadales</taxon>
        <taxon>Alteromonadaceae</taxon>
        <taxon>Catenovulum</taxon>
    </lineage>
</organism>
<name>A0ABV1RCX0_9ALTE</name>
<dbReference type="InterPro" id="IPR013517">
    <property type="entry name" value="FG-GAP"/>
</dbReference>
<dbReference type="Pfam" id="PF13517">
    <property type="entry name" value="FG-GAP_3"/>
    <property type="match status" value="2"/>
</dbReference>
<dbReference type="EMBL" id="JBELOE010000067">
    <property type="protein sequence ID" value="MER2490757.1"/>
    <property type="molecule type" value="Genomic_DNA"/>
</dbReference>
<sequence length="635" mass="69610">MKINIKLKVSVVGILGALAMGCASVSEMSDLAVDAARSNNTLFSNTQGVIPFDSKFRRKWGAAVVSDIDQDGWEDVLVTHHGAHALIFWNNQGQFSEPVVLIKGDTHGLGVSDYNGDGKMNIVVAQGGGNGGNPRRPAYFSVSKDRKIKRLGTFEHFRPGRGRSIKFVDANQDAALDLFVTGYAPKNVKSLTTNQLYKNVNGEFVDPTTLAIPHDALSVKALTTDVNNDGITDVIVHGGKDLTLSIGNGDGTFKDATADVFGELANIKFVNSITEIDYDNDGDFDLFLNRSPYQFEEEAYYDPEKKNFAFFVFNDPFMFDNLTIEGENLVIENIQETWATYDIQLGQNRKVIEAQRSEHYTDGKLVITPEEAQGWPSIKKGEKLKGMHIGYLGEGKWRVGGYVKSRLSAVIKNVTSHPKELKRKPMAPRLLENQNGKFVDVSKSMGINITEQTTNAAAGDFNNDGYVDLAITPYGNMAYPVKHMVFMNQAGKGFKQHTDAGLDSQEIGATGVGITTIDYDQDGRLDLIYGNERGGWYLAKNQVSEDKVGQYIVINVAASPDKNAQPIGARVDISACGKKQSQLVGASGEGFHHMLKSRLHFGLGKCDKVDNVDVIWTNGETKHRTNIAAGKTISF</sequence>
<comment type="caution">
    <text evidence="4">The sequence shown here is derived from an EMBL/GenBank/DDBJ whole genome shotgun (WGS) entry which is preliminary data.</text>
</comment>
<feature type="domain" description="ASPIC/UnbV" evidence="3">
    <location>
        <begin position="567"/>
        <end position="633"/>
    </location>
</feature>
<dbReference type="PANTHER" id="PTHR16026:SF0">
    <property type="entry name" value="CARTILAGE ACIDIC PROTEIN 1"/>
    <property type="match status" value="1"/>
</dbReference>
<keyword evidence="5" id="KW-1185">Reference proteome</keyword>
<dbReference type="Gene3D" id="2.130.10.130">
    <property type="entry name" value="Integrin alpha, N-terminal"/>
    <property type="match status" value="2"/>
</dbReference>
<feature type="chain" id="PRO_5047104231" evidence="2">
    <location>
        <begin position="26"/>
        <end position="635"/>
    </location>
</feature>
<evidence type="ECO:0000313" key="4">
    <source>
        <dbReference type="EMBL" id="MER2490757.1"/>
    </source>
</evidence>
<dbReference type="InterPro" id="IPR011519">
    <property type="entry name" value="UnbV_ASPIC"/>
</dbReference>
<protein>
    <submittedName>
        <fullName evidence="4">CRTAC1 family protein</fullName>
    </submittedName>
</protein>
<proteinExistence type="predicted"/>
<dbReference type="InterPro" id="IPR027039">
    <property type="entry name" value="Crtac1"/>
</dbReference>
<accession>A0ABV1RCX0</accession>
<dbReference type="PANTHER" id="PTHR16026">
    <property type="entry name" value="CARTILAGE ACIDIC PROTEIN 1"/>
    <property type="match status" value="1"/>
</dbReference>
<dbReference type="PROSITE" id="PS51257">
    <property type="entry name" value="PROKAR_LIPOPROTEIN"/>
    <property type="match status" value="1"/>
</dbReference>
<evidence type="ECO:0000256" key="1">
    <source>
        <dbReference type="ARBA" id="ARBA00022729"/>
    </source>
</evidence>
<gene>
    <name evidence="4" type="ORF">ABS311_02525</name>
</gene>
<reference evidence="4 5" key="1">
    <citation type="submission" date="2024-06" db="EMBL/GenBank/DDBJ databases">
        <authorList>
            <person name="Chen R.Y."/>
        </authorList>
    </citation>
    <scope>NUCLEOTIDE SEQUENCE [LARGE SCALE GENOMIC DNA]</scope>
    <source>
        <strain evidence="4 5">D2</strain>
    </source>
</reference>
<evidence type="ECO:0000313" key="5">
    <source>
        <dbReference type="Proteomes" id="UP001467690"/>
    </source>
</evidence>
<dbReference type="RefSeq" id="WP_350400541.1">
    <property type="nucleotide sequence ID" value="NZ_JBELOE010000067.1"/>
</dbReference>
<dbReference type="Proteomes" id="UP001467690">
    <property type="component" value="Unassembled WGS sequence"/>
</dbReference>
<keyword evidence="1 2" id="KW-0732">Signal</keyword>
<evidence type="ECO:0000259" key="3">
    <source>
        <dbReference type="Pfam" id="PF07593"/>
    </source>
</evidence>
<evidence type="ECO:0000256" key="2">
    <source>
        <dbReference type="SAM" id="SignalP"/>
    </source>
</evidence>
<dbReference type="InterPro" id="IPR028994">
    <property type="entry name" value="Integrin_alpha_N"/>
</dbReference>
<dbReference type="Pfam" id="PF07593">
    <property type="entry name" value="UnbV_ASPIC"/>
    <property type="match status" value="1"/>
</dbReference>
<dbReference type="SUPFAM" id="SSF69318">
    <property type="entry name" value="Integrin alpha N-terminal domain"/>
    <property type="match status" value="2"/>
</dbReference>